<reference evidence="2 3" key="1">
    <citation type="journal article" date="2016" name="Environ. Microbiol.">
        <title>New Methyloceanibacter diversity from North Sea sediments includes methanotroph containing solely the soluble methane monooxygenase.</title>
        <authorList>
            <person name="Vekeman B."/>
            <person name="Kerckhof F.M."/>
            <person name="Cremers G."/>
            <person name="de Vos P."/>
            <person name="Vandamme P."/>
            <person name="Boon N."/>
            <person name="Op den Camp H.J."/>
            <person name="Heylen K."/>
        </authorList>
    </citation>
    <scope>NUCLEOTIDE SEQUENCE [LARGE SCALE GENOMIC DNA]</scope>
    <source>
        <strain evidence="2 3">R-67177</strain>
    </source>
</reference>
<protein>
    <recommendedName>
        <fullName evidence="4">DUF2842 domain-containing protein</fullName>
    </recommendedName>
</protein>
<keyword evidence="1" id="KW-0812">Transmembrane</keyword>
<dbReference type="Pfam" id="PF11003">
    <property type="entry name" value="DUF2842"/>
    <property type="match status" value="1"/>
</dbReference>
<feature type="transmembrane region" description="Helical" evidence="1">
    <location>
        <begin position="40"/>
        <end position="60"/>
    </location>
</feature>
<keyword evidence="3" id="KW-1185">Reference proteome</keyword>
<evidence type="ECO:0000313" key="2">
    <source>
        <dbReference type="EMBL" id="ODS03070.1"/>
    </source>
</evidence>
<dbReference type="AlphaFoldDB" id="A0A1E3WBG6"/>
<dbReference type="Proteomes" id="UP000095042">
    <property type="component" value="Unassembled WGS sequence"/>
</dbReference>
<dbReference type="EMBL" id="LPWD01000177">
    <property type="protein sequence ID" value="ODS03070.1"/>
    <property type="molecule type" value="Genomic_DNA"/>
</dbReference>
<dbReference type="InterPro" id="IPR021265">
    <property type="entry name" value="DUF2842"/>
</dbReference>
<evidence type="ECO:0008006" key="4">
    <source>
        <dbReference type="Google" id="ProtNLM"/>
    </source>
</evidence>
<evidence type="ECO:0000313" key="3">
    <source>
        <dbReference type="Proteomes" id="UP000095042"/>
    </source>
</evidence>
<accession>A0A1E3WBG6</accession>
<keyword evidence="1" id="KW-0472">Membrane</keyword>
<name>A0A1E3WBG6_9HYPH</name>
<sequence length="67" mass="7335">MSSRVRKLIGTVALLVFLALYVWAAAAIGSGRLLEAHSLAQLAYFVVAGLLWVIPAGLLIRWMQRPD</sequence>
<proteinExistence type="predicted"/>
<dbReference type="RefSeq" id="WP_069623738.1">
    <property type="nucleotide sequence ID" value="NZ_LPWD01000177.1"/>
</dbReference>
<comment type="caution">
    <text evidence="2">The sequence shown here is derived from an EMBL/GenBank/DDBJ whole genome shotgun (WGS) entry which is preliminary data.</text>
</comment>
<gene>
    <name evidence="2" type="ORF">AUC71_11820</name>
</gene>
<evidence type="ECO:0000256" key="1">
    <source>
        <dbReference type="SAM" id="Phobius"/>
    </source>
</evidence>
<keyword evidence="1" id="KW-1133">Transmembrane helix</keyword>
<dbReference type="OrthoDB" id="7510023at2"/>
<organism evidence="2 3">
    <name type="scientific">Methyloceanibacter marginalis</name>
    <dbReference type="NCBI Taxonomy" id="1774971"/>
    <lineage>
        <taxon>Bacteria</taxon>
        <taxon>Pseudomonadati</taxon>
        <taxon>Pseudomonadota</taxon>
        <taxon>Alphaproteobacteria</taxon>
        <taxon>Hyphomicrobiales</taxon>
        <taxon>Hyphomicrobiaceae</taxon>
        <taxon>Methyloceanibacter</taxon>
    </lineage>
</organism>